<accession>A0A1E7KGJ2</accession>
<keyword evidence="4" id="KW-1185">Reference proteome</keyword>
<dbReference type="SUPFAM" id="SSF55874">
    <property type="entry name" value="ATPase domain of HSP90 chaperone/DNA topoisomerase II/histidine kinase"/>
    <property type="match status" value="1"/>
</dbReference>
<keyword evidence="1" id="KW-0418">Kinase</keyword>
<keyword evidence="1" id="KW-0808">Transferase</keyword>
<dbReference type="GO" id="GO:0004674">
    <property type="term" value="F:protein serine/threonine kinase activity"/>
    <property type="evidence" value="ECO:0007669"/>
    <property type="project" value="UniProtKB-KW"/>
</dbReference>
<sequence>METRQIHFRERLLRPERQSVPIARGFVRGVLCDWQRADRLDEVLLCVSELATNALLHGMPPGRAFRLALWLTAESRLRVEVRDSGDGQPRARTGLAAEAEHGRGLLLVATLADAWGVRAGEPGKAVWCEFG</sequence>
<dbReference type="EMBL" id="LJGU01000126">
    <property type="protein sequence ID" value="OEV02993.1"/>
    <property type="molecule type" value="Genomic_DNA"/>
</dbReference>
<evidence type="ECO:0000259" key="2">
    <source>
        <dbReference type="Pfam" id="PF13581"/>
    </source>
</evidence>
<dbReference type="RefSeq" id="WP_070196916.1">
    <property type="nucleotide sequence ID" value="NZ_LJGU01000126.1"/>
</dbReference>
<keyword evidence="1" id="KW-0723">Serine/threonine-protein kinase</keyword>
<evidence type="ECO:0000256" key="1">
    <source>
        <dbReference type="ARBA" id="ARBA00022527"/>
    </source>
</evidence>
<reference evidence="3 4" key="1">
    <citation type="journal article" date="2016" name="Front. Microbiol.">
        <title>Comparative Genomics Analysis of Streptomyces Species Reveals Their Adaptation to the Marine Environment and Their Diversity at the Genomic Level.</title>
        <authorList>
            <person name="Tian X."/>
            <person name="Zhang Z."/>
            <person name="Yang T."/>
            <person name="Chen M."/>
            <person name="Li J."/>
            <person name="Chen F."/>
            <person name="Yang J."/>
            <person name="Li W."/>
            <person name="Zhang B."/>
            <person name="Zhang Z."/>
            <person name="Wu J."/>
            <person name="Zhang C."/>
            <person name="Long L."/>
            <person name="Xiao J."/>
        </authorList>
    </citation>
    <scope>NUCLEOTIDE SEQUENCE [LARGE SCALE GENOMIC DNA]</scope>
    <source>
        <strain evidence="3 4">SCSIO 02100</strain>
    </source>
</reference>
<dbReference type="Proteomes" id="UP000176101">
    <property type="component" value="Unassembled WGS sequence"/>
</dbReference>
<dbReference type="PANTHER" id="PTHR35526:SF3">
    <property type="entry name" value="ANTI-SIGMA-F FACTOR RSBW"/>
    <property type="match status" value="1"/>
</dbReference>
<dbReference type="PATRIC" id="fig|1075402.3.peg.1599"/>
<dbReference type="CDD" id="cd16936">
    <property type="entry name" value="HATPase_RsbW-like"/>
    <property type="match status" value="1"/>
</dbReference>
<gene>
    <name evidence="3" type="ORF">AN216_13545</name>
</gene>
<organism evidence="3 4">
    <name type="scientific">Streptomyces oceani</name>
    <dbReference type="NCBI Taxonomy" id="1075402"/>
    <lineage>
        <taxon>Bacteria</taxon>
        <taxon>Bacillati</taxon>
        <taxon>Actinomycetota</taxon>
        <taxon>Actinomycetes</taxon>
        <taxon>Kitasatosporales</taxon>
        <taxon>Streptomycetaceae</taxon>
        <taxon>Streptomyces</taxon>
    </lineage>
</organism>
<dbReference type="Pfam" id="PF13581">
    <property type="entry name" value="HATPase_c_2"/>
    <property type="match status" value="1"/>
</dbReference>
<dbReference type="Gene3D" id="3.30.565.10">
    <property type="entry name" value="Histidine kinase-like ATPase, C-terminal domain"/>
    <property type="match status" value="1"/>
</dbReference>
<dbReference type="OrthoDB" id="3479721at2"/>
<proteinExistence type="predicted"/>
<name>A0A1E7KGJ2_9ACTN</name>
<dbReference type="InterPro" id="IPR003594">
    <property type="entry name" value="HATPase_dom"/>
</dbReference>
<dbReference type="InterPro" id="IPR050267">
    <property type="entry name" value="Anti-sigma-factor_SerPK"/>
</dbReference>
<dbReference type="InterPro" id="IPR036890">
    <property type="entry name" value="HATPase_C_sf"/>
</dbReference>
<dbReference type="AlphaFoldDB" id="A0A1E7KGJ2"/>
<evidence type="ECO:0000313" key="3">
    <source>
        <dbReference type="EMBL" id="OEV02993.1"/>
    </source>
</evidence>
<feature type="domain" description="Histidine kinase/HSP90-like ATPase" evidence="2">
    <location>
        <begin position="20"/>
        <end position="127"/>
    </location>
</feature>
<dbReference type="PANTHER" id="PTHR35526">
    <property type="entry name" value="ANTI-SIGMA-F FACTOR RSBW-RELATED"/>
    <property type="match status" value="1"/>
</dbReference>
<dbReference type="STRING" id="1075402.AN216_13545"/>
<protein>
    <submittedName>
        <fullName evidence="3">ATPase</fullName>
    </submittedName>
</protein>
<comment type="caution">
    <text evidence="3">The sequence shown here is derived from an EMBL/GenBank/DDBJ whole genome shotgun (WGS) entry which is preliminary data.</text>
</comment>
<evidence type="ECO:0000313" key="4">
    <source>
        <dbReference type="Proteomes" id="UP000176101"/>
    </source>
</evidence>